<sequence length="575" mass="64747">MSRTQWLIQAKKADFNAIGAAFGISPVTARLIRNRDVVGMDAVYQYLNGTVEDLYEPMLLPDMGRCLEVLQRKIEEKKRIRIVGDYDIDGICSTYLLYRALTRAGAMADYEIPDRIRDGYGINESIIRAAAADGIDTILTCDNGIAALDQARLAGELGMTMLVTDHHDIRKDEEGNDLLPQAAAVVNPKRQDSRYPYPEICGAMVAYKLVLGLYRIFGIPEKEWLDMMEFAAIATVGDVMKLQDENRIVVKEGLRRIGCTRNLGLRKLIEKNNLDPDRITAYQIGFVIGPCLNASGRLETAKLALSMLLSEDEAEAESMADHLKELNDVRKDMTAKGVEEASSLVESSFADDWVLVVYLPDCHESLAGIVAGRLRERYHKPSIVLTPGEEAVKGSGRSIEGYHMFQALTEADDLLLKYGGHPMAAGLSLPEENIEAFRRRLNERARQTMTEKDFVEKIWIDVAMPFEYISEPFIRELALLEPFGQGNERPQFAQRRLKVRSARVAGKNRNVVMLSLASESGCVMEARWFGDGDGFMEEMGSRRLMDVIYYPEINEYNGRRSIQIIIRQYRFSESP</sequence>
<dbReference type="GO" id="GO:0006310">
    <property type="term" value="P:DNA recombination"/>
    <property type="evidence" value="ECO:0007669"/>
    <property type="project" value="InterPro"/>
</dbReference>
<dbReference type="Pfam" id="PF01368">
    <property type="entry name" value="DHH"/>
    <property type="match status" value="1"/>
</dbReference>
<dbReference type="InterPro" id="IPR051673">
    <property type="entry name" value="SSDNA_exonuclease_RecJ"/>
</dbReference>
<evidence type="ECO:0000256" key="5">
    <source>
        <dbReference type="ARBA" id="ARBA00022839"/>
    </source>
</evidence>
<feature type="domain" description="DDH" evidence="6">
    <location>
        <begin position="79"/>
        <end position="228"/>
    </location>
</feature>
<dbReference type="InterPro" id="IPR041122">
    <property type="entry name" value="RecJ_OB"/>
</dbReference>
<evidence type="ECO:0000313" key="9">
    <source>
        <dbReference type="EMBL" id="HIT43064.1"/>
    </source>
</evidence>
<evidence type="ECO:0000259" key="8">
    <source>
        <dbReference type="Pfam" id="PF17768"/>
    </source>
</evidence>
<keyword evidence="5 9" id="KW-0269">Exonuclease</keyword>
<organism evidence="9 10">
    <name type="scientific">Candidatus Caccovicinus merdipullorum</name>
    <dbReference type="NCBI Taxonomy" id="2840724"/>
    <lineage>
        <taxon>Bacteria</taxon>
        <taxon>Bacillati</taxon>
        <taxon>Bacillota</taxon>
        <taxon>Clostridia</taxon>
        <taxon>Eubacteriales</taxon>
        <taxon>Candidatus Caccovicinus</taxon>
    </lineage>
</organism>
<dbReference type="Proteomes" id="UP000886860">
    <property type="component" value="Unassembled WGS sequence"/>
</dbReference>
<evidence type="ECO:0000256" key="3">
    <source>
        <dbReference type="ARBA" id="ARBA00022722"/>
    </source>
</evidence>
<dbReference type="InterPro" id="IPR004610">
    <property type="entry name" value="RecJ"/>
</dbReference>
<keyword evidence="4" id="KW-0378">Hydrolase</keyword>
<dbReference type="PANTHER" id="PTHR30255">
    <property type="entry name" value="SINGLE-STRANDED-DNA-SPECIFIC EXONUCLEASE RECJ"/>
    <property type="match status" value="1"/>
</dbReference>
<reference evidence="9" key="2">
    <citation type="journal article" date="2021" name="PeerJ">
        <title>Extensive microbial diversity within the chicken gut microbiome revealed by metagenomics and culture.</title>
        <authorList>
            <person name="Gilroy R."/>
            <person name="Ravi A."/>
            <person name="Getino M."/>
            <person name="Pursley I."/>
            <person name="Horton D.L."/>
            <person name="Alikhan N.F."/>
            <person name="Baker D."/>
            <person name="Gharbi K."/>
            <person name="Hall N."/>
            <person name="Watson M."/>
            <person name="Adriaenssens E.M."/>
            <person name="Foster-Nyarko E."/>
            <person name="Jarju S."/>
            <person name="Secka A."/>
            <person name="Antonio M."/>
            <person name="Oren A."/>
            <person name="Chaudhuri R.R."/>
            <person name="La Ragione R."/>
            <person name="Hildebrand F."/>
            <person name="Pallen M.J."/>
        </authorList>
    </citation>
    <scope>NUCLEOTIDE SEQUENCE</scope>
    <source>
        <strain evidence="9">CHK123-3438</strain>
    </source>
</reference>
<dbReference type="Gene3D" id="3.10.310.30">
    <property type="match status" value="1"/>
</dbReference>
<feature type="domain" description="DHHA1" evidence="7">
    <location>
        <begin position="354"/>
        <end position="445"/>
    </location>
</feature>
<evidence type="ECO:0000256" key="4">
    <source>
        <dbReference type="ARBA" id="ARBA00022801"/>
    </source>
</evidence>
<proteinExistence type="inferred from homology"/>
<feature type="domain" description="RecJ OB" evidence="8">
    <location>
        <begin position="460"/>
        <end position="567"/>
    </location>
</feature>
<dbReference type="SUPFAM" id="SSF64182">
    <property type="entry name" value="DHH phosphoesterases"/>
    <property type="match status" value="1"/>
</dbReference>
<evidence type="ECO:0000259" key="7">
    <source>
        <dbReference type="Pfam" id="PF02272"/>
    </source>
</evidence>
<dbReference type="NCBIfam" id="TIGR00644">
    <property type="entry name" value="recJ"/>
    <property type="match status" value="1"/>
</dbReference>
<reference evidence="9" key="1">
    <citation type="submission" date="2020-10" db="EMBL/GenBank/DDBJ databases">
        <authorList>
            <person name="Gilroy R."/>
        </authorList>
    </citation>
    <scope>NUCLEOTIDE SEQUENCE</scope>
    <source>
        <strain evidence="9">CHK123-3438</strain>
    </source>
</reference>
<keyword evidence="3" id="KW-0540">Nuclease</keyword>
<dbReference type="InterPro" id="IPR001667">
    <property type="entry name" value="DDH_dom"/>
</dbReference>
<evidence type="ECO:0000313" key="10">
    <source>
        <dbReference type="Proteomes" id="UP000886860"/>
    </source>
</evidence>
<dbReference type="InterPro" id="IPR003156">
    <property type="entry name" value="DHHA1_dom"/>
</dbReference>
<accession>A0A9D1GML9</accession>
<name>A0A9D1GML9_9FIRM</name>
<dbReference type="InterPro" id="IPR038763">
    <property type="entry name" value="DHH_sf"/>
</dbReference>
<comment type="similarity">
    <text evidence="1">Belongs to the RecJ family.</text>
</comment>
<evidence type="ECO:0000256" key="2">
    <source>
        <dbReference type="ARBA" id="ARBA00019841"/>
    </source>
</evidence>
<protein>
    <recommendedName>
        <fullName evidence="2">Single-stranded-DNA-specific exonuclease RecJ</fullName>
    </recommendedName>
</protein>
<dbReference type="AlphaFoldDB" id="A0A9D1GML9"/>
<dbReference type="GO" id="GO:0008409">
    <property type="term" value="F:5'-3' exonuclease activity"/>
    <property type="evidence" value="ECO:0007669"/>
    <property type="project" value="InterPro"/>
</dbReference>
<evidence type="ECO:0000259" key="6">
    <source>
        <dbReference type="Pfam" id="PF01368"/>
    </source>
</evidence>
<dbReference type="Pfam" id="PF17768">
    <property type="entry name" value="RecJ_OB"/>
    <property type="match status" value="1"/>
</dbReference>
<gene>
    <name evidence="9" type="primary">recJ</name>
    <name evidence="9" type="ORF">IAB60_13390</name>
</gene>
<dbReference type="GO" id="GO:0003676">
    <property type="term" value="F:nucleic acid binding"/>
    <property type="evidence" value="ECO:0007669"/>
    <property type="project" value="InterPro"/>
</dbReference>
<dbReference type="Pfam" id="PF02272">
    <property type="entry name" value="DHHA1"/>
    <property type="match status" value="1"/>
</dbReference>
<comment type="caution">
    <text evidence="9">The sequence shown here is derived from an EMBL/GenBank/DDBJ whole genome shotgun (WGS) entry which is preliminary data.</text>
</comment>
<dbReference type="GO" id="GO:0006281">
    <property type="term" value="P:DNA repair"/>
    <property type="evidence" value="ECO:0007669"/>
    <property type="project" value="InterPro"/>
</dbReference>
<dbReference type="PANTHER" id="PTHR30255:SF2">
    <property type="entry name" value="SINGLE-STRANDED-DNA-SPECIFIC EXONUCLEASE RECJ"/>
    <property type="match status" value="1"/>
</dbReference>
<dbReference type="EMBL" id="DVKS01000223">
    <property type="protein sequence ID" value="HIT43064.1"/>
    <property type="molecule type" value="Genomic_DNA"/>
</dbReference>
<evidence type="ECO:0000256" key="1">
    <source>
        <dbReference type="ARBA" id="ARBA00005915"/>
    </source>
</evidence>
<dbReference type="Gene3D" id="3.90.1640.30">
    <property type="match status" value="1"/>
</dbReference>